<evidence type="ECO:0000313" key="3">
    <source>
        <dbReference type="Proteomes" id="UP000473574"/>
    </source>
</evidence>
<dbReference type="PANTHER" id="PTHR46844:SF1">
    <property type="entry name" value="SLR5058 PROTEIN"/>
    <property type="match status" value="1"/>
</dbReference>
<dbReference type="Gene3D" id="3.40.50.300">
    <property type="entry name" value="P-loop containing nucleotide triphosphate hydrolases"/>
    <property type="match status" value="1"/>
</dbReference>
<gene>
    <name evidence="2" type="ORF">D0962_35790</name>
</gene>
<sequence length="730" mass="82901">MLGDVINGIIGPIFDTTWNSLKSQYHEGLKDTELKQERLNAQRAIAQASAKYHQNYLERHCNIKVLPGLMKEGMPLDKIYTAVKFLRDSDLKYFSTLDNLEELYRESGNRRFRVGEDERQDGLTAANNEQYLMVLGGPGVGKSTFLRKLGLEALEKQLAHDMVPVFIELKSFRSEEMSLQQAISEELEISGFPYAESLVESMLSDGKMLLLLDGLDEVPFKQVDSVIEQMRDFCDRHSQNRFVTSCRIAAYKGGFNRFADVTMAEFDDEQIQEFVRRWFSSELDLESDTAKEFWELIEQPENKSAKELAQTPLLLTFLCLVYDRSQSLPPVRSDLYGKALDILLEDWAAEKRIKRDPIYQGLHTGLEKELLSEIAYNSFKDDQLFFSEQEITDQIATFLADTLDAPKYLDGAKVLEAIEVQQGILVERATNTYSFSHLTLQEYLAARYISSSQWLIEELVSEHLTDERWREVFLLVSGLAGRHSHELLLAMEQQANVFIREPKLQDLLQWAIDLSDSSLPSNQILASRAWLSYAAIAIAKTIDRAIINAISIACISDRDIGDDGPINSIINNALTIAIDRTSAMDDGIDKGNAIDRASYVASARAIVFSRTIANAVDYEALFKQLENLKEQISLENLEEQIPFDEVTSDKCQSFAKQLIETFLTFFHLGKELITFSPAEAQALDKYLYAVKLIINCKNAAVRVSRKEWEAIESRLLTAPDRAIEEDNQPT</sequence>
<dbReference type="RefSeq" id="WP_163671293.1">
    <property type="nucleotide sequence ID" value="NZ_QZCE01000002.1"/>
</dbReference>
<dbReference type="Proteomes" id="UP000473574">
    <property type="component" value="Unassembled WGS sequence"/>
</dbReference>
<accession>A0A6M0SHS3</accession>
<evidence type="ECO:0000259" key="1">
    <source>
        <dbReference type="PROSITE" id="PS50837"/>
    </source>
</evidence>
<dbReference type="InterPro" id="IPR054501">
    <property type="entry name" value="NCH2"/>
</dbReference>
<evidence type="ECO:0000313" key="2">
    <source>
        <dbReference type="EMBL" id="NEZ68035.1"/>
    </source>
</evidence>
<name>A0A6M0SHS3_9CYAN</name>
<proteinExistence type="predicted"/>
<protein>
    <submittedName>
        <fullName evidence="2">NACHT domain-containing protein</fullName>
    </submittedName>
</protein>
<organism evidence="2 3">
    <name type="scientific">Adonisia turfae CCMR0082</name>
    <dbReference type="NCBI Taxonomy" id="2304604"/>
    <lineage>
        <taxon>Bacteria</taxon>
        <taxon>Bacillati</taxon>
        <taxon>Cyanobacteriota</taxon>
        <taxon>Adonisia</taxon>
        <taxon>Adonisia turfae</taxon>
    </lineage>
</organism>
<dbReference type="Pfam" id="PF05729">
    <property type="entry name" value="NACHT"/>
    <property type="match status" value="1"/>
</dbReference>
<dbReference type="Pfam" id="PF22727">
    <property type="entry name" value="NCH2"/>
    <property type="match status" value="1"/>
</dbReference>
<dbReference type="SUPFAM" id="SSF52540">
    <property type="entry name" value="P-loop containing nucleoside triphosphate hydrolases"/>
    <property type="match status" value="1"/>
</dbReference>
<dbReference type="InterPro" id="IPR027417">
    <property type="entry name" value="P-loop_NTPase"/>
</dbReference>
<reference evidence="2 3" key="1">
    <citation type="journal article" date="2020" name="Microb. Ecol.">
        <title>Ecogenomics of the Marine Benthic Filamentous Cyanobacterium Adonisia.</title>
        <authorList>
            <person name="Walter J.M."/>
            <person name="Coutinho F.H."/>
            <person name="Leomil L."/>
            <person name="Hargreaves P.I."/>
            <person name="Campeao M.E."/>
            <person name="Vieira V.V."/>
            <person name="Silva B.S."/>
            <person name="Fistarol G.O."/>
            <person name="Salomon P.S."/>
            <person name="Sawabe T."/>
            <person name="Mino S."/>
            <person name="Hosokawa M."/>
            <person name="Miyashita H."/>
            <person name="Maruyama F."/>
            <person name="van Verk M.C."/>
            <person name="Dutilh B.E."/>
            <person name="Thompson C.C."/>
            <person name="Thompson F.L."/>
        </authorList>
    </citation>
    <scope>NUCLEOTIDE SEQUENCE [LARGE SCALE GENOMIC DNA]</scope>
    <source>
        <strain evidence="2 3">CCMR0082</strain>
    </source>
</reference>
<feature type="domain" description="NACHT" evidence="1">
    <location>
        <begin position="130"/>
        <end position="218"/>
    </location>
</feature>
<dbReference type="EMBL" id="QZCE01000002">
    <property type="protein sequence ID" value="NEZ68035.1"/>
    <property type="molecule type" value="Genomic_DNA"/>
</dbReference>
<dbReference type="InterPro" id="IPR007111">
    <property type="entry name" value="NACHT_NTPase"/>
</dbReference>
<dbReference type="PROSITE" id="PS50837">
    <property type="entry name" value="NACHT"/>
    <property type="match status" value="1"/>
</dbReference>
<dbReference type="AlphaFoldDB" id="A0A6M0SHS3"/>
<comment type="caution">
    <text evidence="2">The sequence shown here is derived from an EMBL/GenBank/DDBJ whole genome shotgun (WGS) entry which is preliminary data.</text>
</comment>
<dbReference type="PANTHER" id="PTHR46844">
    <property type="entry name" value="SLR5058 PROTEIN"/>
    <property type="match status" value="1"/>
</dbReference>